<gene>
    <name evidence="2" type="ORF">EDC18_102173</name>
</gene>
<organism evidence="2 3">
    <name type="scientific">Natranaerovirga pectinivora</name>
    <dbReference type="NCBI Taxonomy" id="682400"/>
    <lineage>
        <taxon>Bacteria</taxon>
        <taxon>Bacillati</taxon>
        <taxon>Bacillota</taxon>
        <taxon>Clostridia</taxon>
        <taxon>Lachnospirales</taxon>
        <taxon>Natranaerovirgaceae</taxon>
        <taxon>Natranaerovirga</taxon>
    </lineage>
</organism>
<feature type="transmembrane region" description="Helical" evidence="1">
    <location>
        <begin position="59"/>
        <end position="79"/>
    </location>
</feature>
<name>A0A4V2V0H9_9FIRM</name>
<proteinExistence type="predicted"/>
<evidence type="ECO:0000256" key="1">
    <source>
        <dbReference type="SAM" id="Phobius"/>
    </source>
</evidence>
<evidence type="ECO:0000313" key="2">
    <source>
        <dbReference type="EMBL" id="TCT16157.1"/>
    </source>
</evidence>
<dbReference type="RefSeq" id="WP_165878463.1">
    <property type="nucleotide sequence ID" value="NZ_SMAL01000002.1"/>
</dbReference>
<sequence length="83" mass="9199">MTPHNNNLDKLLSLLATAAFQKAINGELVNQELLLTAQAALLKAQIPYDVNYSPGTQRIAPFATLLIFITPIWSVRIVFNFNS</sequence>
<keyword evidence="3" id="KW-1185">Reference proteome</keyword>
<dbReference type="Proteomes" id="UP000294902">
    <property type="component" value="Unassembled WGS sequence"/>
</dbReference>
<keyword evidence="1" id="KW-1133">Transmembrane helix</keyword>
<comment type="caution">
    <text evidence="2">The sequence shown here is derived from an EMBL/GenBank/DDBJ whole genome shotgun (WGS) entry which is preliminary data.</text>
</comment>
<dbReference type="AlphaFoldDB" id="A0A4V2V0H9"/>
<accession>A0A4V2V0H9</accession>
<dbReference type="EMBL" id="SMAL01000002">
    <property type="protein sequence ID" value="TCT16157.1"/>
    <property type="molecule type" value="Genomic_DNA"/>
</dbReference>
<evidence type="ECO:0000313" key="3">
    <source>
        <dbReference type="Proteomes" id="UP000294902"/>
    </source>
</evidence>
<reference evidence="2 3" key="1">
    <citation type="submission" date="2019-03" db="EMBL/GenBank/DDBJ databases">
        <title>Genomic Encyclopedia of Type Strains, Phase IV (KMG-IV): sequencing the most valuable type-strain genomes for metagenomic binning, comparative biology and taxonomic classification.</title>
        <authorList>
            <person name="Goeker M."/>
        </authorList>
    </citation>
    <scope>NUCLEOTIDE SEQUENCE [LARGE SCALE GENOMIC DNA]</scope>
    <source>
        <strain evidence="2 3">DSM 24629</strain>
    </source>
</reference>
<keyword evidence="1" id="KW-0812">Transmembrane</keyword>
<keyword evidence="1" id="KW-0472">Membrane</keyword>
<protein>
    <submittedName>
        <fullName evidence="2">Uncharacterized protein</fullName>
    </submittedName>
</protein>